<gene>
    <name evidence="7" type="ORF">C8A05DRAFT_15980</name>
</gene>
<dbReference type="AlphaFoldDB" id="A0AAN6RT04"/>
<dbReference type="Pfam" id="PF07714">
    <property type="entry name" value="PK_Tyr_Ser-Thr"/>
    <property type="match status" value="1"/>
</dbReference>
<dbReference type="GO" id="GO:0004674">
    <property type="term" value="F:protein serine/threonine kinase activity"/>
    <property type="evidence" value="ECO:0007669"/>
    <property type="project" value="UniProtKB-KW"/>
</dbReference>
<organism evidence="7 8">
    <name type="scientific">Staphylotrichum tortipilum</name>
    <dbReference type="NCBI Taxonomy" id="2831512"/>
    <lineage>
        <taxon>Eukaryota</taxon>
        <taxon>Fungi</taxon>
        <taxon>Dikarya</taxon>
        <taxon>Ascomycota</taxon>
        <taxon>Pezizomycotina</taxon>
        <taxon>Sordariomycetes</taxon>
        <taxon>Sordariomycetidae</taxon>
        <taxon>Sordariales</taxon>
        <taxon>Chaetomiaceae</taxon>
        <taxon>Staphylotrichum</taxon>
    </lineage>
</organism>
<dbReference type="InterPro" id="IPR051681">
    <property type="entry name" value="Ser/Thr_Kinases-Pseudokinases"/>
</dbReference>
<evidence type="ECO:0000256" key="4">
    <source>
        <dbReference type="PROSITE-ProRule" id="PRU10141"/>
    </source>
</evidence>
<dbReference type="InterPro" id="IPR000719">
    <property type="entry name" value="Prot_kinase_dom"/>
</dbReference>
<feature type="compositionally biased region" description="Polar residues" evidence="5">
    <location>
        <begin position="518"/>
        <end position="533"/>
    </location>
</feature>
<feature type="binding site" evidence="4">
    <location>
        <position position="99"/>
    </location>
    <ligand>
        <name>ATP</name>
        <dbReference type="ChEBI" id="CHEBI:30616"/>
    </ligand>
</feature>
<dbReference type="CDD" id="cd00180">
    <property type="entry name" value="PKc"/>
    <property type="match status" value="1"/>
</dbReference>
<feature type="compositionally biased region" description="Polar residues" evidence="5">
    <location>
        <begin position="541"/>
        <end position="556"/>
    </location>
</feature>
<evidence type="ECO:0000256" key="1">
    <source>
        <dbReference type="ARBA" id="ARBA00022527"/>
    </source>
</evidence>
<feature type="region of interest" description="Disordered" evidence="5">
    <location>
        <begin position="474"/>
        <end position="557"/>
    </location>
</feature>
<keyword evidence="7" id="KW-0808">Transferase</keyword>
<dbReference type="InterPro" id="IPR008271">
    <property type="entry name" value="Ser/Thr_kinase_AS"/>
</dbReference>
<accession>A0AAN6RT04</accession>
<evidence type="ECO:0000256" key="2">
    <source>
        <dbReference type="ARBA" id="ARBA00022741"/>
    </source>
</evidence>
<evidence type="ECO:0000259" key="6">
    <source>
        <dbReference type="PROSITE" id="PS50011"/>
    </source>
</evidence>
<keyword evidence="2 4" id="KW-0547">Nucleotide-binding</keyword>
<evidence type="ECO:0000313" key="8">
    <source>
        <dbReference type="Proteomes" id="UP001303889"/>
    </source>
</evidence>
<dbReference type="InterPro" id="IPR011009">
    <property type="entry name" value="Kinase-like_dom_sf"/>
</dbReference>
<keyword evidence="3 4" id="KW-0067">ATP-binding</keyword>
<feature type="region of interest" description="Disordered" evidence="5">
    <location>
        <begin position="576"/>
        <end position="644"/>
    </location>
</feature>
<feature type="compositionally biased region" description="Pro residues" evidence="5">
    <location>
        <begin position="583"/>
        <end position="592"/>
    </location>
</feature>
<name>A0AAN6RT04_9PEZI</name>
<dbReference type="InterPro" id="IPR001245">
    <property type="entry name" value="Ser-Thr/Tyr_kinase_cat_dom"/>
</dbReference>
<keyword evidence="8" id="KW-1185">Reference proteome</keyword>
<protein>
    <submittedName>
        <fullName evidence="7">Kinase-like domain-containing protein</fullName>
    </submittedName>
</protein>
<proteinExistence type="predicted"/>
<dbReference type="PROSITE" id="PS00107">
    <property type="entry name" value="PROTEIN_KINASE_ATP"/>
    <property type="match status" value="1"/>
</dbReference>
<evidence type="ECO:0000256" key="3">
    <source>
        <dbReference type="ARBA" id="ARBA00022840"/>
    </source>
</evidence>
<dbReference type="SMART" id="SM00220">
    <property type="entry name" value="S_TKc"/>
    <property type="match status" value="1"/>
</dbReference>
<sequence length="790" mass="86788">MENPGDGWQTVRATSHAGMERLTRAQLEQHDHQILKEWDGSRDHWSGIGKHTPTDDSTEARKLHARFKVASDTLGSGSYGVVEKVLFHSSNRSIYLARKTLRPLHRRHYVDDMRKEANVMERLDHMHIVKLVGTYCIKPRLYLLLWPVAVCSLDALLLDIDNFRTGRGDHEDITSRLNTLDLTDLGALERPRHGPPAAPHRGNCPLDYLRQIIGCIAQAVAYCHNANIRHLDLKPSNILLNPGCVYLADFGISKDVHNRDNTMTMQQHGTPKWKAPELHQPNDMWSMKSADVYSLGLVMLNIATAIYYAPFDEFEATLGDLTTDGRAEKRRVYLRKLEGLALATQQVEDANAPTFGPKHIVHLVTRMISIDALSRPLISQVASEVIDLGGIDQVYYSHCCKRSSRLVTDRMNGRLKVAADERDRLRTERDQLRTELREKAKRLECLEAKDETYEARLTRERNAQIDTITKLQAQLEKERAQRMKLEEQQKRRHHQPGIPRPAGTRQPGCGRPQPHAPVQQTGRTPPASVTSSHRPAPPPMQVQQPTPAPSVGSSPRPSYAAAIGLPAISMVALPPRRDSLIPTPAPPPPPQTIPAHTPSPDLPGFPLRSRNSGSRLPRAVNPTTPIRCNTPVLHRDPSSADSTQYSMTSSVFSLHRLSLSMSRASLAETSVAGSPTTVQSPVVADDARTTVGPGYAAPESGGEHGLGLGLTERERRESVTSRGGGESVASEAAGFPPASAVMLSPGGSVVSSPRMAHATVKGVRGGLGGKPALPTAKSWADVARKKEGVR</sequence>
<dbReference type="PANTHER" id="PTHR44329">
    <property type="entry name" value="SERINE/THREONINE-PROTEIN KINASE TNNI3K-RELATED"/>
    <property type="match status" value="1"/>
</dbReference>
<dbReference type="SUPFAM" id="SSF56112">
    <property type="entry name" value="Protein kinase-like (PK-like)"/>
    <property type="match status" value="1"/>
</dbReference>
<evidence type="ECO:0000256" key="5">
    <source>
        <dbReference type="SAM" id="MobiDB-lite"/>
    </source>
</evidence>
<dbReference type="EMBL" id="MU855547">
    <property type="protein sequence ID" value="KAK3901895.1"/>
    <property type="molecule type" value="Genomic_DNA"/>
</dbReference>
<dbReference type="GO" id="GO:0005524">
    <property type="term" value="F:ATP binding"/>
    <property type="evidence" value="ECO:0007669"/>
    <property type="project" value="UniProtKB-UniRule"/>
</dbReference>
<feature type="compositionally biased region" description="Basic and acidic residues" evidence="5">
    <location>
        <begin position="475"/>
        <end position="489"/>
    </location>
</feature>
<dbReference type="Proteomes" id="UP001303889">
    <property type="component" value="Unassembled WGS sequence"/>
</dbReference>
<evidence type="ECO:0000313" key="7">
    <source>
        <dbReference type="EMBL" id="KAK3901895.1"/>
    </source>
</evidence>
<dbReference type="PROSITE" id="PS50011">
    <property type="entry name" value="PROTEIN_KINASE_DOM"/>
    <property type="match status" value="1"/>
</dbReference>
<keyword evidence="7" id="KW-0418">Kinase</keyword>
<reference evidence="7" key="1">
    <citation type="journal article" date="2023" name="Mol. Phylogenet. Evol.">
        <title>Genome-scale phylogeny and comparative genomics of the fungal order Sordariales.</title>
        <authorList>
            <person name="Hensen N."/>
            <person name="Bonometti L."/>
            <person name="Westerberg I."/>
            <person name="Brannstrom I.O."/>
            <person name="Guillou S."/>
            <person name="Cros-Aarteil S."/>
            <person name="Calhoun S."/>
            <person name="Haridas S."/>
            <person name="Kuo A."/>
            <person name="Mondo S."/>
            <person name="Pangilinan J."/>
            <person name="Riley R."/>
            <person name="LaButti K."/>
            <person name="Andreopoulos B."/>
            <person name="Lipzen A."/>
            <person name="Chen C."/>
            <person name="Yan M."/>
            <person name="Daum C."/>
            <person name="Ng V."/>
            <person name="Clum A."/>
            <person name="Steindorff A."/>
            <person name="Ohm R.A."/>
            <person name="Martin F."/>
            <person name="Silar P."/>
            <person name="Natvig D.O."/>
            <person name="Lalanne C."/>
            <person name="Gautier V."/>
            <person name="Ament-Velasquez S.L."/>
            <person name="Kruys A."/>
            <person name="Hutchinson M.I."/>
            <person name="Powell A.J."/>
            <person name="Barry K."/>
            <person name="Miller A.N."/>
            <person name="Grigoriev I.V."/>
            <person name="Debuchy R."/>
            <person name="Gladieux P."/>
            <person name="Hiltunen Thoren M."/>
            <person name="Johannesson H."/>
        </authorList>
    </citation>
    <scope>NUCLEOTIDE SEQUENCE</scope>
    <source>
        <strain evidence="7">CBS 103.79</strain>
    </source>
</reference>
<reference evidence="7" key="2">
    <citation type="submission" date="2023-05" db="EMBL/GenBank/DDBJ databases">
        <authorList>
            <consortium name="Lawrence Berkeley National Laboratory"/>
            <person name="Steindorff A."/>
            <person name="Hensen N."/>
            <person name="Bonometti L."/>
            <person name="Westerberg I."/>
            <person name="Brannstrom I.O."/>
            <person name="Guillou S."/>
            <person name="Cros-Aarteil S."/>
            <person name="Calhoun S."/>
            <person name="Haridas S."/>
            <person name="Kuo A."/>
            <person name="Mondo S."/>
            <person name="Pangilinan J."/>
            <person name="Riley R."/>
            <person name="Labutti K."/>
            <person name="Andreopoulos B."/>
            <person name="Lipzen A."/>
            <person name="Chen C."/>
            <person name="Yanf M."/>
            <person name="Daum C."/>
            <person name="Ng V."/>
            <person name="Clum A."/>
            <person name="Ohm R."/>
            <person name="Martin F."/>
            <person name="Silar P."/>
            <person name="Natvig D."/>
            <person name="Lalanne C."/>
            <person name="Gautier V."/>
            <person name="Ament-Velasquez S.L."/>
            <person name="Kruys A."/>
            <person name="Hutchinson M.I."/>
            <person name="Powell A.J."/>
            <person name="Barry K."/>
            <person name="Miller A.N."/>
            <person name="Grigoriev I.V."/>
            <person name="Debuchy R."/>
            <person name="Gladieux P."/>
            <person name="Thoren M.H."/>
            <person name="Johannesson H."/>
        </authorList>
    </citation>
    <scope>NUCLEOTIDE SEQUENCE</scope>
    <source>
        <strain evidence="7">CBS 103.79</strain>
    </source>
</reference>
<dbReference type="Gene3D" id="1.10.510.10">
    <property type="entry name" value="Transferase(Phosphotransferase) domain 1"/>
    <property type="match status" value="1"/>
</dbReference>
<feature type="domain" description="Protein kinase" evidence="6">
    <location>
        <begin position="68"/>
        <end position="396"/>
    </location>
</feature>
<comment type="caution">
    <text evidence="7">The sequence shown here is derived from an EMBL/GenBank/DDBJ whole genome shotgun (WGS) entry which is preliminary data.</text>
</comment>
<feature type="region of interest" description="Disordered" evidence="5">
    <location>
        <begin position="761"/>
        <end position="790"/>
    </location>
</feature>
<dbReference type="Gene3D" id="3.30.200.20">
    <property type="entry name" value="Phosphorylase Kinase, domain 1"/>
    <property type="match status" value="1"/>
</dbReference>
<keyword evidence="1" id="KW-0723">Serine/threonine-protein kinase</keyword>
<dbReference type="InterPro" id="IPR017441">
    <property type="entry name" value="Protein_kinase_ATP_BS"/>
</dbReference>
<dbReference type="PROSITE" id="PS00108">
    <property type="entry name" value="PROTEIN_KINASE_ST"/>
    <property type="match status" value="1"/>
</dbReference>
<feature type="region of interest" description="Disordered" evidence="5">
    <location>
        <begin position="691"/>
        <end position="732"/>
    </location>
</feature>